<dbReference type="AlphaFoldDB" id="A0A8K0HNV1"/>
<organism evidence="2 3">
    <name type="scientific">Rhamnella rubrinervis</name>
    <dbReference type="NCBI Taxonomy" id="2594499"/>
    <lineage>
        <taxon>Eukaryota</taxon>
        <taxon>Viridiplantae</taxon>
        <taxon>Streptophyta</taxon>
        <taxon>Embryophyta</taxon>
        <taxon>Tracheophyta</taxon>
        <taxon>Spermatophyta</taxon>
        <taxon>Magnoliopsida</taxon>
        <taxon>eudicotyledons</taxon>
        <taxon>Gunneridae</taxon>
        <taxon>Pentapetalae</taxon>
        <taxon>rosids</taxon>
        <taxon>fabids</taxon>
        <taxon>Rosales</taxon>
        <taxon>Rhamnaceae</taxon>
        <taxon>rhamnoid group</taxon>
        <taxon>Rhamneae</taxon>
        <taxon>Rhamnella</taxon>
    </lineage>
</organism>
<sequence>MKDEQSSSKTSLQALEGKYKKLEQSLTTEKNERPVATTRAEAVERGLSQVEKKYQSAKASQKTKEKEMKQLQGAIQELSAEMDELKKEGNDNVNDPAISPFKEEPSAGVQHEDEVAEKVLETIEVEKVTAYLNLDGGLPLGLICTKVVFSE</sequence>
<dbReference type="Proteomes" id="UP000796880">
    <property type="component" value="Unassembled WGS sequence"/>
</dbReference>
<comment type="caution">
    <text evidence="2">The sequence shown here is derived from an EMBL/GenBank/DDBJ whole genome shotgun (WGS) entry which is preliminary data.</text>
</comment>
<accession>A0A8K0HNV1</accession>
<protein>
    <submittedName>
        <fullName evidence="2">Uncharacterized protein</fullName>
    </submittedName>
</protein>
<evidence type="ECO:0000313" key="2">
    <source>
        <dbReference type="EMBL" id="KAF3455890.1"/>
    </source>
</evidence>
<gene>
    <name evidence="2" type="ORF">FNV43_RR00532</name>
</gene>
<proteinExistence type="predicted"/>
<dbReference type="EMBL" id="VOIH02000001">
    <property type="protein sequence ID" value="KAF3455890.1"/>
    <property type="molecule type" value="Genomic_DNA"/>
</dbReference>
<feature type="region of interest" description="Disordered" evidence="1">
    <location>
        <begin position="88"/>
        <end position="111"/>
    </location>
</feature>
<keyword evidence="3" id="KW-1185">Reference proteome</keyword>
<reference evidence="2" key="1">
    <citation type="submission" date="2020-03" db="EMBL/GenBank/DDBJ databases">
        <title>A high-quality chromosome-level genome assembly of a woody plant with both climbing and erect habits, Rhamnella rubrinervis.</title>
        <authorList>
            <person name="Lu Z."/>
            <person name="Yang Y."/>
            <person name="Zhu X."/>
            <person name="Sun Y."/>
        </authorList>
    </citation>
    <scope>NUCLEOTIDE SEQUENCE</scope>
    <source>
        <strain evidence="2">BYM</strain>
        <tissue evidence="2">Leaf</tissue>
    </source>
</reference>
<evidence type="ECO:0000256" key="1">
    <source>
        <dbReference type="SAM" id="MobiDB-lite"/>
    </source>
</evidence>
<evidence type="ECO:0000313" key="3">
    <source>
        <dbReference type="Proteomes" id="UP000796880"/>
    </source>
</evidence>
<name>A0A8K0HNV1_9ROSA</name>
<feature type="compositionally biased region" description="Basic and acidic residues" evidence="1">
    <location>
        <begin position="101"/>
        <end position="111"/>
    </location>
</feature>